<keyword evidence="3" id="KW-1185">Reference proteome</keyword>
<sequence>MSASPLVPLLATMIFTAGLFVITRLERWADLVGGVLGLVAVGLMCAVLLAVTPAGTGREARGRQALLVDPVTGAEMPAIGRLP</sequence>
<evidence type="ECO:0000256" key="1">
    <source>
        <dbReference type="SAM" id="Phobius"/>
    </source>
</evidence>
<keyword evidence="1" id="KW-1133">Transmembrane helix</keyword>
<reference evidence="2" key="2">
    <citation type="submission" date="2021-08" db="EMBL/GenBank/DDBJ databases">
        <authorList>
            <person name="Tani A."/>
            <person name="Ola A."/>
            <person name="Ogura Y."/>
            <person name="Katsura K."/>
            <person name="Hayashi T."/>
        </authorList>
    </citation>
    <scope>NUCLEOTIDE SEQUENCE</scope>
    <source>
        <strain evidence="2">DSM 17168</strain>
    </source>
</reference>
<gene>
    <name evidence="2" type="ORF">GMJLKIPL_4367</name>
</gene>
<keyword evidence="1" id="KW-0812">Transmembrane</keyword>
<dbReference type="EMBL" id="BPQQ01000056">
    <property type="protein sequence ID" value="GJE02418.1"/>
    <property type="molecule type" value="Genomic_DNA"/>
</dbReference>
<organism evidence="2 3">
    <name type="scientific">Methylobacterium isbiliense</name>
    <dbReference type="NCBI Taxonomy" id="315478"/>
    <lineage>
        <taxon>Bacteria</taxon>
        <taxon>Pseudomonadati</taxon>
        <taxon>Pseudomonadota</taxon>
        <taxon>Alphaproteobacteria</taxon>
        <taxon>Hyphomicrobiales</taxon>
        <taxon>Methylobacteriaceae</taxon>
        <taxon>Methylobacterium</taxon>
    </lineage>
</organism>
<name>A0ABQ4SL02_9HYPH</name>
<dbReference type="Proteomes" id="UP001055153">
    <property type="component" value="Unassembled WGS sequence"/>
</dbReference>
<comment type="caution">
    <text evidence="2">The sequence shown here is derived from an EMBL/GenBank/DDBJ whole genome shotgun (WGS) entry which is preliminary data.</text>
</comment>
<proteinExistence type="predicted"/>
<feature type="transmembrane region" description="Helical" evidence="1">
    <location>
        <begin position="31"/>
        <end position="51"/>
    </location>
</feature>
<reference evidence="2" key="1">
    <citation type="journal article" date="2021" name="Front. Microbiol.">
        <title>Comprehensive Comparative Genomics and Phenotyping of Methylobacterium Species.</title>
        <authorList>
            <person name="Alessa O."/>
            <person name="Ogura Y."/>
            <person name="Fujitani Y."/>
            <person name="Takami H."/>
            <person name="Hayashi T."/>
            <person name="Sahin N."/>
            <person name="Tani A."/>
        </authorList>
    </citation>
    <scope>NUCLEOTIDE SEQUENCE</scope>
    <source>
        <strain evidence="2">DSM 17168</strain>
    </source>
</reference>
<keyword evidence="1" id="KW-0472">Membrane</keyword>
<evidence type="ECO:0000313" key="3">
    <source>
        <dbReference type="Proteomes" id="UP001055153"/>
    </source>
</evidence>
<accession>A0ABQ4SL02</accession>
<protein>
    <submittedName>
        <fullName evidence="2">Uncharacterized protein</fullName>
    </submittedName>
</protein>
<feature type="transmembrane region" description="Helical" evidence="1">
    <location>
        <begin position="7"/>
        <end position="25"/>
    </location>
</feature>
<dbReference type="RefSeq" id="WP_238238629.1">
    <property type="nucleotide sequence ID" value="NZ_BPQQ01000056.1"/>
</dbReference>
<evidence type="ECO:0000313" key="2">
    <source>
        <dbReference type="EMBL" id="GJE02418.1"/>
    </source>
</evidence>